<dbReference type="Proteomes" id="UP000199086">
    <property type="component" value="Unassembled WGS sequence"/>
</dbReference>
<feature type="domain" description="Serine aminopeptidase S33" evidence="3">
    <location>
        <begin position="70"/>
        <end position="187"/>
    </location>
</feature>
<dbReference type="GO" id="GO:0052689">
    <property type="term" value="F:carboxylic ester hydrolase activity"/>
    <property type="evidence" value="ECO:0007669"/>
    <property type="project" value="UniProtKB-ARBA"/>
</dbReference>
<evidence type="ECO:0000259" key="3">
    <source>
        <dbReference type="Pfam" id="PF12146"/>
    </source>
</evidence>
<dbReference type="STRING" id="1577474.GA0111570_11018"/>
<evidence type="ECO:0000313" key="5">
    <source>
        <dbReference type="Proteomes" id="UP000199086"/>
    </source>
</evidence>
<evidence type="ECO:0000256" key="2">
    <source>
        <dbReference type="ARBA" id="ARBA00022801"/>
    </source>
</evidence>
<comment type="similarity">
    <text evidence="1">Belongs to the AB hydrolase superfamily.</text>
</comment>
<name>A0A1G6HH21_9ACTN</name>
<dbReference type="InterPro" id="IPR029058">
    <property type="entry name" value="AB_hydrolase_fold"/>
</dbReference>
<evidence type="ECO:0000256" key="1">
    <source>
        <dbReference type="ARBA" id="ARBA00008645"/>
    </source>
</evidence>
<accession>A0A1G6HH21</accession>
<dbReference type="Pfam" id="PF12146">
    <property type="entry name" value="Hydrolase_4"/>
    <property type="match status" value="1"/>
</dbReference>
<dbReference type="InterPro" id="IPR050261">
    <property type="entry name" value="FrsA_esterase"/>
</dbReference>
<evidence type="ECO:0000313" key="4">
    <source>
        <dbReference type="EMBL" id="SDB93511.1"/>
    </source>
</evidence>
<dbReference type="AlphaFoldDB" id="A0A1G6HH21"/>
<dbReference type="EMBL" id="FMYF01000010">
    <property type="protein sequence ID" value="SDB93511.1"/>
    <property type="molecule type" value="Genomic_DNA"/>
</dbReference>
<dbReference type="RefSeq" id="WP_092612299.1">
    <property type="nucleotide sequence ID" value="NZ_FMYF01000010.1"/>
</dbReference>
<reference evidence="4 5" key="1">
    <citation type="submission" date="2016-06" db="EMBL/GenBank/DDBJ databases">
        <authorList>
            <person name="Olsen C.W."/>
            <person name="Carey S."/>
            <person name="Hinshaw L."/>
            <person name="Karasin A.I."/>
        </authorList>
    </citation>
    <scope>NUCLEOTIDE SEQUENCE [LARGE SCALE GENOMIC DNA]</scope>
    <source>
        <strain evidence="4 5">LZ-22</strain>
    </source>
</reference>
<dbReference type="InterPro" id="IPR022742">
    <property type="entry name" value="Hydrolase_4"/>
</dbReference>
<dbReference type="Gene3D" id="1.10.10.800">
    <property type="match status" value="1"/>
</dbReference>
<dbReference type="PANTHER" id="PTHR22946">
    <property type="entry name" value="DIENELACTONE HYDROLASE DOMAIN-CONTAINING PROTEIN-RELATED"/>
    <property type="match status" value="1"/>
</dbReference>
<dbReference type="Gene3D" id="3.40.50.1820">
    <property type="entry name" value="alpha/beta hydrolase"/>
    <property type="match status" value="1"/>
</dbReference>
<gene>
    <name evidence="4" type="ORF">GA0111570_11018</name>
</gene>
<dbReference type="PANTHER" id="PTHR22946:SF9">
    <property type="entry name" value="POLYKETIDE TRANSFERASE AF380"/>
    <property type="match status" value="1"/>
</dbReference>
<keyword evidence="2" id="KW-0378">Hydrolase</keyword>
<dbReference type="SUPFAM" id="SSF53474">
    <property type="entry name" value="alpha/beta-Hydrolases"/>
    <property type="match status" value="1"/>
</dbReference>
<protein>
    <recommendedName>
        <fullName evidence="3">Serine aminopeptidase S33 domain-containing protein</fullName>
    </recommendedName>
</protein>
<keyword evidence="5" id="KW-1185">Reference proteome</keyword>
<organism evidence="4 5">
    <name type="scientific">Raineyella antarctica</name>
    <dbReference type="NCBI Taxonomy" id="1577474"/>
    <lineage>
        <taxon>Bacteria</taxon>
        <taxon>Bacillati</taxon>
        <taxon>Actinomycetota</taxon>
        <taxon>Actinomycetes</taxon>
        <taxon>Propionibacteriales</taxon>
        <taxon>Propionibacteriaceae</taxon>
        <taxon>Raineyella</taxon>
    </lineage>
</organism>
<dbReference type="OrthoDB" id="63034at2"/>
<sequence>MSVVQHGVTCAVSRVASPRRPDGDHGGASVPVMDDAVAFEEVAFTARDLSSDGARLRGRLYGRGDAGGDRPVVVMANGFTATITMTADKYADVFAAAGLAVLLYDHAGFGGSDADQRLVVNPWLQARGYQDAVTYVSALDGIDASRIAVWGDSLSAAVALVVAAVDERVTAVVAQVPACGRRHPPADPDGTLFSALRGTLQDGEVTGPGTSAGPLPVVSADQLGTPSLLTPLTAFRWFIDHGARHGTGWENVATRFTPDTPVPFHAGLAVPHLAVPSLWLLSPTDEMPGAAPEVARAAYESAGGAKEVVQIRNGHFGLVYWPGQVFEEAAAVQREFLLRVLGEAAR</sequence>
<proteinExistence type="inferred from homology"/>